<dbReference type="Proteomes" id="UP001152622">
    <property type="component" value="Chromosome 15"/>
</dbReference>
<evidence type="ECO:0000313" key="2">
    <source>
        <dbReference type="Proteomes" id="UP001152622"/>
    </source>
</evidence>
<evidence type="ECO:0000313" key="1">
    <source>
        <dbReference type="EMBL" id="KAJ8341654.1"/>
    </source>
</evidence>
<organism evidence="1 2">
    <name type="scientific">Synaphobranchus kaupii</name>
    <name type="common">Kaup's arrowtooth eel</name>
    <dbReference type="NCBI Taxonomy" id="118154"/>
    <lineage>
        <taxon>Eukaryota</taxon>
        <taxon>Metazoa</taxon>
        <taxon>Chordata</taxon>
        <taxon>Craniata</taxon>
        <taxon>Vertebrata</taxon>
        <taxon>Euteleostomi</taxon>
        <taxon>Actinopterygii</taxon>
        <taxon>Neopterygii</taxon>
        <taxon>Teleostei</taxon>
        <taxon>Anguilliformes</taxon>
        <taxon>Synaphobranchidae</taxon>
        <taxon>Synaphobranchus</taxon>
    </lineage>
</organism>
<reference evidence="1" key="1">
    <citation type="journal article" date="2023" name="Science">
        <title>Genome structures resolve the early diversification of teleost fishes.</title>
        <authorList>
            <person name="Parey E."/>
            <person name="Louis A."/>
            <person name="Montfort J."/>
            <person name="Bouchez O."/>
            <person name="Roques C."/>
            <person name="Iampietro C."/>
            <person name="Lluch J."/>
            <person name="Castinel A."/>
            <person name="Donnadieu C."/>
            <person name="Desvignes T."/>
            <person name="Floi Bucao C."/>
            <person name="Jouanno E."/>
            <person name="Wen M."/>
            <person name="Mejri S."/>
            <person name="Dirks R."/>
            <person name="Jansen H."/>
            <person name="Henkel C."/>
            <person name="Chen W.J."/>
            <person name="Zahm M."/>
            <person name="Cabau C."/>
            <person name="Klopp C."/>
            <person name="Thompson A.W."/>
            <person name="Robinson-Rechavi M."/>
            <person name="Braasch I."/>
            <person name="Lecointre G."/>
            <person name="Bobe J."/>
            <person name="Postlethwait J.H."/>
            <person name="Berthelot C."/>
            <person name="Roest Crollius H."/>
            <person name="Guiguen Y."/>
        </authorList>
    </citation>
    <scope>NUCLEOTIDE SEQUENCE</scope>
    <source>
        <strain evidence="1">WJC10195</strain>
    </source>
</reference>
<comment type="caution">
    <text evidence="1">The sequence shown here is derived from an EMBL/GenBank/DDBJ whole genome shotgun (WGS) entry which is preliminary data.</text>
</comment>
<dbReference type="EMBL" id="JAINUF010000015">
    <property type="protein sequence ID" value="KAJ8341654.1"/>
    <property type="molecule type" value="Genomic_DNA"/>
</dbReference>
<proteinExistence type="predicted"/>
<sequence>MVLSRRAERTVTCVAEVKNVAFLRFRKVSFTVPLLRKRGRVPLSLPGAHRCLFNLALADPDDFLAVKSLNHLNNASCKT</sequence>
<keyword evidence="2" id="KW-1185">Reference proteome</keyword>
<protein>
    <submittedName>
        <fullName evidence="1">Uncharacterized protein</fullName>
    </submittedName>
</protein>
<name>A0A9Q1IJD9_SYNKA</name>
<dbReference type="AlphaFoldDB" id="A0A9Q1IJD9"/>
<gene>
    <name evidence="1" type="ORF">SKAU_G00339450</name>
</gene>
<accession>A0A9Q1IJD9</accession>